<organism evidence="2 3">
    <name type="scientific">Prunus armeniaca</name>
    <name type="common">Apricot</name>
    <name type="synonym">Armeniaca vulgaris</name>
    <dbReference type="NCBI Taxonomy" id="36596"/>
    <lineage>
        <taxon>Eukaryota</taxon>
        <taxon>Viridiplantae</taxon>
        <taxon>Streptophyta</taxon>
        <taxon>Embryophyta</taxon>
        <taxon>Tracheophyta</taxon>
        <taxon>Spermatophyta</taxon>
        <taxon>Magnoliopsida</taxon>
        <taxon>eudicotyledons</taxon>
        <taxon>Gunneridae</taxon>
        <taxon>Pentapetalae</taxon>
        <taxon>rosids</taxon>
        <taxon>fabids</taxon>
        <taxon>Rosales</taxon>
        <taxon>Rosaceae</taxon>
        <taxon>Amygdaloideae</taxon>
        <taxon>Amygdaleae</taxon>
        <taxon>Prunus</taxon>
    </lineage>
</organism>
<proteinExistence type="predicted"/>
<reference evidence="2 3" key="1">
    <citation type="submission" date="2020-05" db="EMBL/GenBank/DDBJ databases">
        <authorList>
            <person name="Campoy J."/>
            <person name="Schneeberger K."/>
            <person name="Spophaly S."/>
        </authorList>
    </citation>
    <scope>NUCLEOTIDE SEQUENCE [LARGE SCALE GENOMIC DNA]</scope>
    <source>
        <strain evidence="2">PruArmRojPasFocal</strain>
    </source>
</reference>
<feature type="region of interest" description="Disordered" evidence="1">
    <location>
        <begin position="48"/>
        <end position="79"/>
    </location>
</feature>
<name>A0A6J5VD57_PRUAR</name>
<evidence type="ECO:0000313" key="3">
    <source>
        <dbReference type="Proteomes" id="UP000507222"/>
    </source>
</evidence>
<accession>A0A6J5VD57</accession>
<evidence type="ECO:0000256" key="1">
    <source>
        <dbReference type="SAM" id="MobiDB-lite"/>
    </source>
</evidence>
<protein>
    <submittedName>
        <fullName evidence="2">Uncharacterized protein</fullName>
    </submittedName>
</protein>
<dbReference type="AlphaFoldDB" id="A0A6J5VD57"/>
<sequence length="79" mass="8932">MKPLALADLSLFLDEPPVIRGPCLRQIHPGSVSFEALDKEEKKDCLRIANSSKHREGTKNTSWKGKLTKRSRGRAQEYP</sequence>
<gene>
    <name evidence="2" type="ORF">CURHAP_LOCUS42879</name>
</gene>
<dbReference type="EMBL" id="CAEKDK010000007">
    <property type="protein sequence ID" value="CAB4286132.1"/>
    <property type="molecule type" value="Genomic_DNA"/>
</dbReference>
<dbReference type="Proteomes" id="UP000507222">
    <property type="component" value="Unassembled WGS sequence"/>
</dbReference>
<evidence type="ECO:0000313" key="2">
    <source>
        <dbReference type="EMBL" id="CAB4286132.1"/>
    </source>
</evidence>